<reference evidence="7 8" key="1">
    <citation type="submission" date="2019-05" db="EMBL/GenBank/DDBJ databases">
        <title>Emergence of the Ug99 lineage of the wheat stem rust pathogen through somatic hybridization.</title>
        <authorList>
            <person name="Li F."/>
            <person name="Upadhyaya N.M."/>
            <person name="Sperschneider J."/>
            <person name="Matny O."/>
            <person name="Nguyen-Phuc H."/>
            <person name="Mago R."/>
            <person name="Raley C."/>
            <person name="Miller M.E."/>
            <person name="Silverstein K.A.T."/>
            <person name="Henningsen E."/>
            <person name="Hirsch C.D."/>
            <person name="Visser B."/>
            <person name="Pretorius Z.A."/>
            <person name="Steffenson B.J."/>
            <person name="Schwessinger B."/>
            <person name="Dodds P.N."/>
            <person name="Figueroa M."/>
        </authorList>
    </citation>
    <scope>NUCLEOTIDE SEQUENCE [LARGE SCALE GENOMIC DNA]</scope>
    <source>
        <strain evidence="5">21-0</strain>
        <strain evidence="6 8">Ug99</strain>
    </source>
</reference>
<accession>A0A5B0N9H3</accession>
<dbReference type="CDD" id="cd00586">
    <property type="entry name" value="4HBT"/>
    <property type="match status" value="1"/>
</dbReference>
<evidence type="ECO:0000256" key="1">
    <source>
        <dbReference type="ARBA" id="ARBA00005953"/>
    </source>
</evidence>
<evidence type="ECO:0000313" key="8">
    <source>
        <dbReference type="Proteomes" id="UP000325313"/>
    </source>
</evidence>
<dbReference type="Gene3D" id="3.10.129.10">
    <property type="entry name" value="Hotdog Thioesterase"/>
    <property type="match status" value="1"/>
</dbReference>
<dbReference type="FunFam" id="3.10.129.10:FF:000105">
    <property type="entry name" value="uncharacterized protein LOC101841231 isoform X3"/>
    <property type="match status" value="1"/>
</dbReference>
<evidence type="ECO:0000259" key="4">
    <source>
        <dbReference type="Pfam" id="PF03061"/>
    </source>
</evidence>
<sequence>MAIAKQQAAARIRLAAISSHLRPSPTTPRSPTTQDQHSSSISARRPSSSEAPAPSSALKNNNQSSPITASQWTQPNIYRYWVPVQTRWSDNDVYGHMNNAKYYELFDTIVNKYLREECAEDEPSMGLVVHSGCDYLKPVGFPTRVILGLAVERIGRSSVVWRIGLWSSSTRASNSTPESDQPAIRVDNARDDQIGCHALGKFVHVFVDHSSRTKIDISPVVRAGASRLLVEKS</sequence>
<evidence type="ECO:0000256" key="2">
    <source>
        <dbReference type="ARBA" id="ARBA00022801"/>
    </source>
</evidence>
<dbReference type="EMBL" id="VSWC01000106">
    <property type="protein sequence ID" value="KAA1085346.1"/>
    <property type="molecule type" value="Genomic_DNA"/>
</dbReference>
<feature type="domain" description="Thioesterase" evidence="4">
    <location>
        <begin position="94"/>
        <end position="170"/>
    </location>
</feature>
<keyword evidence="7" id="KW-1185">Reference proteome</keyword>
<dbReference type="Proteomes" id="UP000324748">
    <property type="component" value="Unassembled WGS sequence"/>
</dbReference>
<proteinExistence type="inferred from homology"/>
<comment type="caution">
    <text evidence="5">The sequence shown here is derived from an EMBL/GenBank/DDBJ whole genome shotgun (WGS) entry which is preliminary data.</text>
</comment>
<gene>
    <name evidence="5" type="ORF">PGT21_004029</name>
    <name evidence="6" type="ORF">PGTUg99_005635</name>
</gene>
<dbReference type="OrthoDB" id="2420454at2759"/>
<dbReference type="Proteomes" id="UP000325313">
    <property type="component" value="Unassembled WGS sequence"/>
</dbReference>
<evidence type="ECO:0000256" key="3">
    <source>
        <dbReference type="SAM" id="MobiDB-lite"/>
    </source>
</evidence>
<name>A0A5B0N9H3_PUCGR</name>
<dbReference type="AlphaFoldDB" id="A0A5B0N9H3"/>
<dbReference type="InterPro" id="IPR006683">
    <property type="entry name" value="Thioestr_dom"/>
</dbReference>
<evidence type="ECO:0000313" key="5">
    <source>
        <dbReference type="EMBL" id="KAA1085346.1"/>
    </source>
</evidence>
<feature type="compositionally biased region" description="Low complexity" evidence="3">
    <location>
        <begin position="14"/>
        <end position="57"/>
    </location>
</feature>
<feature type="compositionally biased region" description="Polar residues" evidence="3">
    <location>
        <begin position="58"/>
        <end position="68"/>
    </location>
</feature>
<comment type="similarity">
    <text evidence="1">Belongs to the 4-hydroxybenzoyl-CoA thioesterase family.</text>
</comment>
<keyword evidence="2" id="KW-0378">Hydrolase</keyword>
<dbReference type="PANTHER" id="PTHR31793:SF27">
    <property type="entry name" value="NOVEL THIOESTERASE SUPERFAMILY DOMAIN AND SAPOSIN A-TYPE DOMAIN CONTAINING PROTEIN (0610012H03RIK)"/>
    <property type="match status" value="1"/>
</dbReference>
<dbReference type="SUPFAM" id="SSF54637">
    <property type="entry name" value="Thioesterase/thiol ester dehydrase-isomerase"/>
    <property type="match status" value="1"/>
</dbReference>
<dbReference type="InterPro" id="IPR029069">
    <property type="entry name" value="HotDog_dom_sf"/>
</dbReference>
<dbReference type="EMBL" id="VDEP01000250">
    <property type="protein sequence ID" value="KAA1118441.1"/>
    <property type="molecule type" value="Genomic_DNA"/>
</dbReference>
<evidence type="ECO:0000313" key="6">
    <source>
        <dbReference type="EMBL" id="KAA1118441.1"/>
    </source>
</evidence>
<dbReference type="InterPro" id="IPR050563">
    <property type="entry name" value="4-hydroxybenzoyl-CoA_TE"/>
</dbReference>
<feature type="region of interest" description="Disordered" evidence="3">
    <location>
        <begin position="14"/>
        <end position="68"/>
    </location>
</feature>
<dbReference type="PANTHER" id="PTHR31793">
    <property type="entry name" value="4-HYDROXYBENZOYL-COA THIOESTERASE FAMILY MEMBER"/>
    <property type="match status" value="1"/>
</dbReference>
<evidence type="ECO:0000313" key="7">
    <source>
        <dbReference type="Proteomes" id="UP000324748"/>
    </source>
</evidence>
<organism evidence="5 7">
    <name type="scientific">Puccinia graminis f. sp. tritici</name>
    <dbReference type="NCBI Taxonomy" id="56615"/>
    <lineage>
        <taxon>Eukaryota</taxon>
        <taxon>Fungi</taxon>
        <taxon>Dikarya</taxon>
        <taxon>Basidiomycota</taxon>
        <taxon>Pucciniomycotina</taxon>
        <taxon>Pucciniomycetes</taxon>
        <taxon>Pucciniales</taxon>
        <taxon>Pucciniaceae</taxon>
        <taxon>Puccinia</taxon>
    </lineage>
</organism>
<dbReference type="Pfam" id="PF03061">
    <property type="entry name" value="4HBT"/>
    <property type="match status" value="1"/>
</dbReference>
<dbReference type="GO" id="GO:0047617">
    <property type="term" value="F:fatty acyl-CoA hydrolase activity"/>
    <property type="evidence" value="ECO:0007669"/>
    <property type="project" value="TreeGrafter"/>
</dbReference>
<protein>
    <recommendedName>
        <fullName evidence="4">Thioesterase domain-containing protein</fullName>
    </recommendedName>
</protein>